<dbReference type="GO" id="GO:0042273">
    <property type="term" value="P:ribosomal large subunit biogenesis"/>
    <property type="evidence" value="ECO:0007669"/>
    <property type="project" value="UniProtKB-UniRule"/>
</dbReference>
<dbReference type="Proteomes" id="UP000550086">
    <property type="component" value="Unassembled WGS sequence"/>
</dbReference>
<dbReference type="InterPro" id="IPR012977">
    <property type="entry name" value="SDA1_N"/>
</dbReference>
<dbReference type="PANTHER" id="PTHR12730">
    <property type="entry name" value="HSDA/SDA1-RELATED"/>
    <property type="match status" value="1"/>
</dbReference>
<protein>
    <recommendedName>
        <fullName evidence="1">Protein SDA1</fullName>
    </recommendedName>
</protein>
<dbReference type="GO" id="GO:0015031">
    <property type="term" value="P:protein transport"/>
    <property type="evidence" value="ECO:0007669"/>
    <property type="project" value="UniProtKB-KW"/>
</dbReference>
<dbReference type="OrthoDB" id="2196187at2759"/>
<name>A0A7L2Y9J3_JACJC</name>
<proteinExistence type="inferred from homology"/>
<dbReference type="GO" id="GO:0000055">
    <property type="term" value="P:ribosomal large subunit export from nucleus"/>
    <property type="evidence" value="ECO:0007669"/>
    <property type="project" value="UniProtKB-UniRule"/>
</dbReference>
<dbReference type="Pfam" id="PF08158">
    <property type="entry name" value="SDA1_HEAT"/>
    <property type="match status" value="1"/>
</dbReference>
<evidence type="ECO:0000313" key="3">
    <source>
        <dbReference type="EMBL" id="NXS91204.1"/>
    </source>
</evidence>
<dbReference type="InterPro" id="IPR016024">
    <property type="entry name" value="ARM-type_fold"/>
</dbReference>
<dbReference type="InterPro" id="IPR027312">
    <property type="entry name" value="Sda1"/>
</dbReference>
<comment type="subcellular location">
    <subcellularLocation>
        <location evidence="1">Nucleus</location>
        <location evidence="1">Nucleolus</location>
    </subcellularLocation>
</comment>
<feature type="domain" description="SDA1 N-terminal" evidence="2">
    <location>
        <begin position="29"/>
        <end position="321"/>
    </location>
</feature>
<keyword evidence="1" id="KW-0690">Ribosome biogenesis</keyword>
<gene>
    <name evidence="3" type="primary">Sdad1</name>
    <name evidence="3" type="ORF">JACJAC_R13319</name>
</gene>
<keyword evidence="1" id="KW-0539">Nucleus</keyword>
<dbReference type="EMBL" id="VZTM01002112">
    <property type="protein sequence ID" value="NXS91204.1"/>
    <property type="molecule type" value="Genomic_DNA"/>
</dbReference>
<dbReference type="SUPFAM" id="SSF48371">
    <property type="entry name" value="ARM repeat"/>
    <property type="match status" value="1"/>
</dbReference>
<comment type="similarity">
    <text evidence="1">Belongs to the SDA1 family.</text>
</comment>
<sequence>QYHHYQSHVEIFTFQPDKPSKELAELVMFLAQVAHCYPEHMASFPQQLKELLSYHHTVLDADLRMTFCKALILLRNKNLITPTSLLELFFQLLRCHDKLLRKTLYTHIVSDIKNVNAKHKNNKVNTTLQNFMYTMLRDSNPTAAKISLDVMIELYHRNIWNDAKTVNVITTACFSKVTKVLVASLKFFLGKDEDEKQDSDSESEVGVVIKSSPPCFSNCNSLKQNHLELLCGKKKMSPTLFAMQKQKKKSKPEVFNFSAIHLIHDPQDFAEKLLKQLENCKERFEVKMMLMDLISRLVGIHELLLFNFYPFVQRFLQPHQR</sequence>
<keyword evidence="1" id="KW-0813">Transport</keyword>
<dbReference type="PANTHER" id="PTHR12730:SF0">
    <property type="entry name" value="PROTEIN SDA1 HOMOLOG"/>
    <property type="match status" value="1"/>
</dbReference>
<comment type="function">
    <text evidence="1">Required for 60S pre-ribosomal subunits export to the cytoplasm.</text>
</comment>
<evidence type="ECO:0000313" key="4">
    <source>
        <dbReference type="Proteomes" id="UP000550086"/>
    </source>
</evidence>
<keyword evidence="4" id="KW-1185">Reference proteome</keyword>
<organism evidence="3 4">
    <name type="scientific">Jacana jacana</name>
    <name type="common">Wattled jacana</name>
    <name type="synonym">Parra jacana</name>
    <dbReference type="NCBI Taxonomy" id="54508"/>
    <lineage>
        <taxon>Eukaryota</taxon>
        <taxon>Metazoa</taxon>
        <taxon>Chordata</taxon>
        <taxon>Craniata</taxon>
        <taxon>Vertebrata</taxon>
        <taxon>Euteleostomi</taxon>
        <taxon>Archelosauria</taxon>
        <taxon>Archosauria</taxon>
        <taxon>Dinosauria</taxon>
        <taxon>Saurischia</taxon>
        <taxon>Theropoda</taxon>
        <taxon>Coelurosauria</taxon>
        <taxon>Aves</taxon>
        <taxon>Neognathae</taxon>
        <taxon>Neoaves</taxon>
        <taxon>Charadriiformes</taxon>
        <taxon>Jacanidae</taxon>
        <taxon>Jacana</taxon>
    </lineage>
</organism>
<dbReference type="GO" id="GO:0005730">
    <property type="term" value="C:nucleolus"/>
    <property type="evidence" value="ECO:0007669"/>
    <property type="project" value="UniProtKB-SubCell"/>
</dbReference>
<accession>A0A7L2Y9J3</accession>
<comment type="caution">
    <text evidence="3">The sequence shown here is derived from an EMBL/GenBank/DDBJ whole genome shotgun (WGS) entry which is preliminary data.</text>
</comment>
<keyword evidence="1" id="KW-0653">Protein transport</keyword>
<dbReference type="AlphaFoldDB" id="A0A7L2Y9J3"/>
<evidence type="ECO:0000256" key="1">
    <source>
        <dbReference type="RuleBase" id="RU365057"/>
    </source>
</evidence>
<reference evidence="3 4" key="1">
    <citation type="submission" date="2019-09" db="EMBL/GenBank/DDBJ databases">
        <title>Bird 10,000 Genomes (B10K) Project - Family phase.</title>
        <authorList>
            <person name="Zhang G."/>
        </authorList>
    </citation>
    <scope>NUCLEOTIDE SEQUENCE [LARGE SCALE GENOMIC DNA]</scope>
    <source>
        <strain evidence="3">B10K-DU-002-59</strain>
        <tissue evidence="3">Muscle</tissue>
    </source>
</reference>
<evidence type="ECO:0000259" key="2">
    <source>
        <dbReference type="Pfam" id="PF08158"/>
    </source>
</evidence>
<feature type="non-terminal residue" evidence="3">
    <location>
        <position position="1"/>
    </location>
</feature>
<feature type="non-terminal residue" evidence="3">
    <location>
        <position position="321"/>
    </location>
</feature>